<dbReference type="InterPro" id="IPR011701">
    <property type="entry name" value="MFS"/>
</dbReference>
<dbReference type="InterPro" id="IPR001958">
    <property type="entry name" value="Tet-R_TetA/multi-R_MdtG-like"/>
</dbReference>
<feature type="transmembrane region" description="Helical" evidence="6">
    <location>
        <begin position="256"/>
        <end position="278"/>
    </location>
</feature>
<keyword evidence="3 6" id="KW-0812">Transmembrane</keyword>
<comment type="subcellular location">
    <subcellularLocation>
        <location evidence="1">Cell membrane</location>
        <topology evidence="1">Multi-pass membrane protein</topology>
    </subcellularLocation>
</comment>
<evidence type="ECO:0000313" key="9">
    <source>
        <dbReference type="Proteomes" id="UP000288669"/>
    </source>
</evidence>
<feature type="transmembrane region" description="Helical" evidence="6">
    <location>
        <begin position="67"/>
        <end position="86"/>
    </location>
</feature>
<name>A0A430AFG4_9ENTE</name>
<sequence>MKNKLFFATLISYLGIYITMPVLSAISTKAHMLPNQIGIMISLGAFAMLIFAPIWGKLSDKWGRKTVIVTGLLGMAIGFVFYTIFFKLAISSEKAVNFLIYGLMLVRFIMGMFMTTAPTAANAYMADISTVENRAKDMASLGAATGLAMVLGPIIGGLLSSSGNLFNPFYVTSIMLAVFGILLIFWLPKGNKSNSSENLSQKNTVKTNKKFFTVSLFGWLLVGCSIMFIVVGLQLLTSLYIKDVLVQTVAQSAKTASLLFVVQGVMLMLTQVVQINILNWHAKKMMLVGVPILVAGLLLLTAQSSFALIIVSYVLIGIGAGLGISSLSAGASLTVSQEHQGSVAGAVAMTQGIAGIVSPLFGTSLFQINIRLPFYVFALFCCFSYIVFIFLTKTKKEQHS</sequence>
<keyword evidence="9" id="KW-1185">Reference proteome</keyword>
<dbReference type="InterPro" id="IPR020846">
    <property type="entry name" value="MFS_dom"/>
</dbReference>
<dbReference type="Proteomes" id="UP000288669">
    <property type="component" value="Unassembled WGS sequence"/>
</dbReference>
<dbReference type="PROSITE" id="PS50850">
    <property type="entry name" value="MFS"/>
    <property type="match status" value="1"/>
</dbReference>
<feature type="transmembrane region" description="Helical" evidence="6">
    <location>
        <begin position="211"/>
        <end position="236"/>
    </location>
</feature>
<dbReference type="EMBL" id="NGJZ01000003">
    <property type="protein sequence ID" value="RSU06461.1"/>
    <property type="molecule type" value="Genomic_DNA"/>
</dbReference>
<dbReference type="Pfam" id="PF07690">
    <property type="entry name" value="MFS_1"/>
    <property type="match status" value="1"/>
</dbReference>
<dbReference type="AlphaFoldDB" id="A0A430AFG4"/>
<keyword evidence="2" id="KW-0813">Transport</keyword>
<gene>
    <name evidence="8" type="ORF">CBF30_09405</name>
</gene>
<dbReference type="Gene3D" id="1.20.1250.20">
    <property type="entry name" value="MFS general substrate transporter like domains"/>
    <property type="match status" value="1"/>
</dbReference>
<proteinExistence type="predicted"/>
<evidence type="ECO:0000256" key="1">
    <source>
        <dbReference type="ARBA" id="ARBA00004651"/>
    </source>
</evidence>
<dbReference type="CDD" id="cd17325">
    <property type="entry name" value="MFS_MdtG_SLC18_like"/>
    <property type="match status" value="1"/>
</dbReference>
<feature type="domain" description="Major facilitator superfamily (MFS) profile" evidence="7">
    <location>
        <begin position="1"/>
        <end position="396"/>
    </location>
</feature>
<evidence type="ECO:0000259" key="7">
    <source>
        <dbReference type="PROSITE" id="PS50850"/>
    </source>
</evidence>
<keyword evidence="5 6" id="KW-0472">Membrane</keyword>
<evidence type="ECO:0000256" key="2">
    <source>
        <dbReference type="ARBA" id="ARBA00022448"/>
    </source>
</evidence>
<feature type="transmembrane region" description="Helical" evidence="6">
    <location>
        <begin position="35"/>
        <end position="55"/>
    </location>
</feature>
<evidence type="ECO:0000256" key="3">
    <source>
        <dbReference type="ARBA" id="ARBA00022692"/>
    </source>
</evidence>
<feature type="transmembrane region" description="Helical" evidence="6">
    <location>
        <begin position="138"/>
        <end position="159"/>
    </location>
</feature>
<evidence type="ECO:0000256" key="4">
    <source>
        <dbReference type="ARBA" id="ARBA00022989"/>
    </source>
</evidence>
<dbReference type="RefSeq" id="WP_126825758.1">
    <property type="nucleotide sequence ID" value="NZ_JBHLWU010000001.1"/>
</dbReference>
<reference evidence="8 9" key="1">
    <citation type="submission" date="2017-05" db="EMBL/GenBank/DDBJ databases">
        <title>Vagococcus spp. assemblies.</title>
        <authorList>
            <person name="Gulvik C.A."/>
        </authorList>
    </citation>
    <scope>NUCLEOTIDE SEQUENCE [LARGE SCALE GENOMIC DNA]</scope>
    <source>
        <strain evidence="8 9">DSM 24756</strain>
    </source>
</reference>
<dbReference type="PRINTS" id="PR01035">
    <property type="entry name" value="TCRTETA"/>
</dbReference>
<evidence type="ECO:0000313" key="8">
    <source>
        <dbReference type="EMBL" id="RSU06461.1"/>
    </source>
</evidence>
<comment type="caution">
    <text evidence="8">The sequence shown here is derived from an EMBL/GenBank/DDBJ whole genome shotgun (WGS) entry which is preliminary data.</text>
</comment>
<dbReference type="GO" id="GO:0005886">
    <property type="term" value="C:plasma membrane"/>
    <property type="evidence" value="ECO:0007669"/>
    <property type="project" value="UniProtKB-SubCell"/>
</dbReference>
<dbReference type="SUPFAM" id="SSF103473">
    <property type="entry name" value="MFS general substrate transporter"/>
    <property type="match status" value="1"/>
</dbReference>
<evidence type="ECO:0000256" key="6">
    <source>
        <dbReference type="SAM" id="Phobius"/>
    </source>
</evidence>
<feature type="transmembrane region" description="Helical" evidence="6">
    <location>
        <begin position="165"/>
        <end position="187"/>
    </location>
</feature>
<dbReference type="PANTHER" id="PTHR23546:SF1">
    <property type="entry name" value="MEMBRANE PROTEIN"/>
    <property type="match status" value="1"/>
</dbReference>
<feature type="transmembrane region" description="Helical" evidence="6">
    <location>
        <begin position="372"/>
        <end position="391"/>
    </location>
</feature>
<feature type="transmembrane region" description="Helical" evidence="6">
    <location>
        <begin position="285"/>
        <end position="302"/>
    </location>
</feature>
<feature type="transmembrane region" description="Helical" evidence="6">
    <location>
        <begin position="98"/>
        <end position="117"/>
    </location>
</feature>
<feature type="transmembrane region" description="Helical" evidence="6">
    <location>
        <begin position="343"/>
        <end position="366"/>
    </location>
</feature>
<accession>A0A430AFG4</accession>
<dbReference type="GO" id="GO:0022857">
    <property type="term" value="F:transmembrane transporter activity"/>
    <property type="evidence" value="ECO:0007669"/>
    <property type="project" value="InterPro"/>
</dbReference>
<dbReference type="InterPro" id="IPR036259">
    <property type="entry name" value="MFS_trans_sf"/>
</dbReference>
<dbReference type="OrthoDB" id="9793283at2"/>
<protein>
    <submittedName>
        <fullName evidence="8">MFS transporter</fullName>
    </submittedName>
</protein>
<organism evidence="8 9">
    <name type="scientific">Vagococcus entomophilus</name>
    <dbReference type="NCBI Taxonomy" id="1160095"/>
    <lineage>
        <taxon>Bacteria</taxon>
        <taxon>Bacillati</taxon>
        <taxon>Bacillota</taxon>
        <taxon>Bacilli</taxon>
        <taxon>Lactobacillales</taxon>
        <taxon>Enterococcaceae</taxon>
        <taxon>Vagococcus</taxon>
    </lineage>
</organism>
<evidence type="ECO:0000256" key="5">
    <source>
        <dbReference type="ARBA" id="ARBA00023136"/>
    </source>
</evidence>
<feature type="transmembrane region" description="Helical" evidence="6">
    <location>
        <begin position="308"/>
        <end position="331"/>
    </location>
</feature>
<keyword evidence="4 6" id="KW-1133">Transmembrane helix</keyword>
<dbReference type="PANTHER" id="PTHR23546">
    <property type="entry name" value="TRANSPORT PROTEIN"/>
    <property type="match status" value="1"/>
</dbReference>